<reference evidence="1 2" key="1">
    <citation type="submission" date="2013-07" db="EMBL/GenBank/DDBJ databases">
        <title>Comparative Genomic and Metabolomic Analysis of Twelve Strains of Pseudoalteromonas luteoviolacea.</title>
        <authorList>
            <person name="Vynne N.G."/>
            <person name="Mansson M."/>
            <person name="Gram L."/>
        </authorList>
    </citation>
    <scope>NUCLEOTIDE SEQUENCE [LARGE SCALE GENOMIC DNA]</scope>
    <source>
        <strain evidence="1 2">DSM 6061</strain>
    </source>
</reference>
<dbReference type="EMBL" id="AUYB01000100">
    <property type="protein sequence ID" value="KZN39107.1"/>
    <property type="molecule type" value="Genomic_DNA"/>
</dbReference>
<dbReference type="PATRIC" id="fig|1365250.3.peg.2221"/>
<organism evidence="1 2">
    <name type="scientific">Pseudoalteromonas luteoviolacea DSM 6061</name>
    <dbReference type="NCBI Taxonomy" id="1365250"/>
    <lineage>
        <taxon>Bacteria</taxon>
        <taxon>Pseudomonadati</taxon>
        <taxon>Pseudomonadota</taxon>
        <taxon>Gammaproteobacteria</taxon>
        <taxon>Alteromonadales</taxon>
        <taxon>Pseudoalteromonadaceae</taxon>
        <taxon>Pseudoalteromonas</taxon>
    </lineage>
</organism>
<accession>A0A166X0M7</accession>
<dbReference type="GeneID" id="57359915"/>
<evidence type="ECO:0000313" key="2">
    <source>
        <dbReference type="Proteomes" id="UP000076643"/>
    </source>
</evidence>
<dbReference type="Proteomes" id="UP000076643">
    <property type="component" value="Unassembled WGS sequence"/>
</dbReference>
<evidence type="ECO:0008006" key="3">
    <source>
        <dbReference type="Google" id="ProtNLM"/>
    </source>
</evidence>
<evidence type="ECO:0000313" key="1">
    <source>
        <dbReference type="EMBL" id="KZN39107.1"/>
    </source>
</evidence>
<dbReference type="RefSeq" id="WP_063365232.1">
    <property type="nucleotide sequence ID" value="NZ_AQHB01000049.1"/>
</dbReference>
<sequence>MRLSEYLKTNFYDTQELCSFLKIDSTQLQLWQDNSLFPNASYNIENQIKCSSYLGLYECLEITDYYPRGLIEWGQTLVKHAVTQSSHAYELFQQKYVTTLQSCAQKGICSQDDRFLDDLPEHIQQVWQQFLCSKYGVISQNGLIEEVVYIDLGRAIVDSITEDRTIPSIAIDQRGQLHDAIKLLNRALSHHATHERSASLREKYIDSLMQKYDLSIC</sequence>
<keyword evidence="2" id="KW-1185">Reference proteome</keyword>
<name>A0A166X0M7_9GAMM</name>
<dbReference type="Pfam" id="PF19531">
    <property type="entry name" value="DUF6058"/>
    <property type="match status" value="1"/>
</dbReference>
<dbReference type="InterPro" id="IPR045694">
    <property type="entry name" value="DUF6058"/>
</dbReference>
<dbReference type="AlphaFoldDB" id="A0A166X0M7"/>
<protein>
    <recommendedName>
        <fullName evidence="3">Orphan protein</fullName>
    </recommendedName>
</protein>
<proteinExistence type="predicted"/>
<gene>
    <name evidence="1" type="ORF">N475_14950</name>
</gene>
<comment type="caution">
    <text evidence="1">The sequence shown here is derived from an EMBL/GenBank/DDBJ whole genome shotgun (WGS) entry which is preliminary data.</text>
</comment>